<keyword evidence="2" id="KW-1133">Transmembrane helix</keyword>
<name>A0A815RHR3_9BILA</name>
<feature type="transmembrane region" description="Helical" evidence="2">
    <location>
        <begin position="12"/>
        <end position="32"/>
    </location>
</feature>
<accession>A0A815RHR3</accession>
<dbReference type="AlphaFoldDB" id="A0A815RHR3"/>
<dbReference type="InterPro" id="IPR028994">
    <property type="entry name" value="Integrin_alpha_N"/>
</dbReference>
<evidence type="ECO:0000256" key="1">
    <source>
        <dbReference type="ARBA" id="ARBA00022729"/>
    </source>
</evidence>
<dbReference type="Proteomes" id="UP000663889">
    <property type="component" value="Unassembled WGS sequence"/>
</dbReference>
<keyword evidence="1" id="KW-0732">Signal</keyword>
<reference evidence="3" key="1">
    <citation type="submission" date="2021-02" db="EMBL/GenBank/DDBJ databases">
        <authorList>
            <person name="Nowell W R."/>
        </authorList>
    </citation>
    <scope>NUCLEOTIDE SEQUENCE</scope>
</reference>
<dbReference type="PANTHER" id="PTHR46580">
    <property type="entry name" value="SENSOR KINASE-RELATED"/>
    <property type="match status" value="1"/>
</dbReference>
<dbReference type="Pfam" id="PF13517">
    <property type="entry name" value="FG-GAP_3"/>
    <property type="match status" value="10"/>
</dbReference>
<dbReference type="SUPFAM" id="SSF69318">
    <property type="entry name" value="Integrin alpha N-terminal domain"/>
    <property type="match status" value="4"/>
</dbReference>
<gene>
    <name evidence="3" type="ORF">SEV965_LOCUS34838</name>
</gene>
<organism evidence="3 4">
    <name type="scientific">Rotaria sordida</name>
    <dbReference type="NCBI Taxonomy" id="392033"/>
    <lineage>
        <taxon>Eukaryota</taxon>
        <taxon>Metazoa</taxon>
        <taxon>Spiralia</taxon>
        <taxon>Gnathifera</taxon>
        <taxon>Rotifera</taxon>
        <taxon>Eurotatoria</taxon>
        <taxon>Bdelloidea</taxon>
        <taxon>Philodinida</taxon>
        <taxon>Philodinidae</taxon>
        <taxon>Rotaria</taxon>
    </lineage>
</organism>
<protein>
    <submittedName>
        <fullName evidence="3">Uncharacterized protein</fullName>
    </submittedName>
</protein>
<keyword evidence="2" id="KW-0812">Transmembrane</keyword>
<keyword evidence="2" id="KW-0472">Membrane</keyword>
<comment type="caution">
    <text evidence="3">The sequence shown here is derived from an EMBL/GenBank/DDBJ whole genome shotgun (WGS) entry which is preliminary data.</text>
</comment>
<sequence>MQDSKHVRAITFCVLSIIAMLIGILVVCFTSPKPPEKTCSLILKPLIQRSNQTDSHPHSIVVALFNDDNLLDIAVANAGSDNINILLAYGDGTFASQFSYSTGSDSNPHSLIAGDFNNDHRMDIAVANVGTHNIGVFLGLGNGVFTGQTTFSTGPSRPWAITVGDFNNDNKLDIAIANYGTNNIGVILGYGNGNFSSPTTFSTGYDSLPLSIAVGDFDNDNKLDIAVVNNVTNNVGIFLGHGNGSFEDQMIFTTGIKSQPYSIALADLNNDTHLDIIVVNFNIHNIGIFLGHGDGSFEKQTSYSTGNNSYPISVAISDFNNDNKLDIVVASSQTKNIGLFFGYGNGAFATQVNYLMLTSFNLHSIVVNNFNNDNVLDIVIASYDTNDVNVFLGSFNSTFSDQVQYSTGDYSQPSSVVIDDFNNDDKLDIAVANTNGSNLGIFIGYGDGKFSTQMTYPTGSNSNPRSITVGDFNGDGQLDIAIVNERDRNIGVFLQYRNGTFMPQETYLDTSYYVPFSIISCDFDNDDRLDIAVAYRYINEITVLFGHGDGNFSHGMIFTMYSQYQPFSITVGDFNNDDRFDIAVANELYWYNNNVGVFLNYGNRTFSDQISNPTEFGSYPRAVTVGDFNNDGKLDIAVANFQKPTIGIFIGNGDGNFSSPVIYAIAGEASPISLTACDFNNDSKLDIVVANSGLSNVAVFLGKSNGTFSSPQYYSTGNNSRPYSVATGDLNNDNRLDIVVANSGSNNIGIFLGLEVITFTRKATYSTGLSMHPEYVAVYDLNNDTQLDIVVANSNQDNVGVLLGYTNETFSIETTYSTDFRSHPISLAVGDFNNDNRQDISIANANSDSVGFLFGYGNGTFKKQVVYLTGNGSNPRSIATGDFNNDSRLDIVVAYTGINSVGVLLRYDDIAFESPVIYSTGLGSEPGSLTICDFNNDGRLDIAVANFGTHTIGIFLGYKDGIFFNQDTHPLEDFSSPVFVAGHDFNHDGQIDIIVANKNRGNIGVMFGYANAAFRSLPTYPTGNSSKPNYVAVGDFDNDSRLDVAIACTGSDNVIILLGLGDGTFSNQTNYSTGNGSYPNWITTGDFNNDSRLDIVVANYAANNIGVLLGYANGTFSSPTPYFTGDESHPYSVVVGDFNNDSRVDIAVANYGTNNVGLFGGLW</sequence>
<evidence type="ECO:0000256" key="2">
    <source>
        <dbReference type="SAM" id="Phobius"/>
    </source>
</evidence>
<dbReference type="EMBL" id="CAJNOU010005352">
    <property type="protein sequence ID" value="CAF1475265.1"/>
    <property type="molecule type" value="Genomic_DNA"/>
</dbReference>
<dbReference type="Gene3D" id="2.30.30.100">
    <property type="match status" value="9"/>
</dbReference>
<dbReference type="PANTHER" id="PTHR46580:SF4">
    <property type="entry name" value="ATP_GTP-BINDING PROTEIN"/>
    <property type="match status" value="1"/>
</dbReference>
<dbReference type="Gene3D" id="2.130.10.130">
    <property type="entry name" value="Integrin alpha, N-terminal"/>
    <property type="match status" value="3"/>
</dbReference>
<dbReference type="InterPro" id="IPR013517">
    <property type="entry name" value="FG-GAP"/>
</dbReference>
<evidence type="ECO:0000313" key="4">
    <source>
        <dbReference type="Proteomes" id="UP000663889"/>
    </source>
</evidence>
<proteinExistence type="predicted"/>
<evidence type="ECO:0000313" key="3">
    <source>
        <dbReference type="EMBL" id="CAF1475265.1"/>
    </source>
</evidence>